<dbReference type="InterPro" id="IPR035986">
    <property type="entry name" value="PKD_dom_sf"/>
</dbReference>
<dbReference type="InterPro" id="IPR008979">
    <property type="entry name" value="Galactose-bd-like_sf"/>
</dbReference>
<dbReference type="InterPro" id="IPR000859">
    <property type="entry name" value="CUB_dom"/>
</dbReference>
<dbReference type="InterPro" id="IPR013783">
    <property type="entry name" value="Ig-like_fold"/>
</dbReference>
<dbReference type="SUPFAM" id="SSF49785">
    <property type="entry name" value="Galactose-binding domain-like"/>
    <property type="match status" value="1"/>
</dbReference>
<dbReference type="Gene3D" id="2.60.120.260">
    <property type="entry name" value="Galactose-binding domain-like"/>
    <property type="match status" value="1"/>
</dbReference>
<evidence type="ECO:0000259" key="4">
    <source>
        <dbReference type="PROSITE" id="PS01180"/>
    </source>
</evidence>
<protein>
    <recommendedName>
        <fullName evidence="9">P/Homo B domain-containing protein</fullName>
    </recommendedName>
</protein>
<evidence type="ECO:0000256" key="2">
    <source>
        <dbReference type="ARBA" id="ARBA00022801"/>
    </source>
</evidence>
<dbReference type="SMART" id="SM00042">
    <property type="entry name" value="CUB"/>
    <property type="match status" value="1"/>
</dbReference>
<sequence length="2567" mass="270965">MRRYTIFIFICTILFSIQKSFGQSYIITNGVADTTCTGTFYDTGGPSGDYSNNENITYTICPNSNNTLVVDFVYFNLRNNDYLTIYDGASVLDPLIGSYSQAPGPGTVIASSSNTSGCLTFVFTSSPIFTDGGWIANISCLLPCQDIIGSATFSPAPDADGVIRICQGETVDMFGTATYPQNNQNYPQSNATSVFEWNTENGPNQFGQNISSTFNNEGAYVVQLDIQDVNNCYNSIPISQEIHVSTTPDFSGTLASPDSICLGEQSVLTGDATPVTFNKTCVQPSFPPVALPDGSGVSYNTSVNLDCFNDNQTLTNINNLQSICVNMEHSYMGDLTIEIECPNGQSVTLHSNGGGSTYLGVPVDNDNLPLAQGIGYLYCWTPFATNGTWGANSASNSTLPAGDYESLGPLSNLVGCDLNGNWTLTVTDHLGSDNGFIFDWSLNFNPAIIPPGITFTPTINSENWLANPTIVSGTNPITVEPTTLGNECYTYEVTDNFSCTYDTTICVNAIAVPSLDPVADFDTCAAYTLPVITGTNLSGNESFYTGPSGTGTQYNAGDVVTVPISLYIYDNTGAPAMCEDETSFNIGLFANNTTLTAPNNLSANCSILEVPPYASLTDFENDGGSASSSSNMNIVPGTFTLVSEISDGMYCPETVTRTYSVKDDCGNVATATQLVIIHDQINPTGTAPADVTVQCIGDVPSVDITAITDEADNCTVNPVVAHVSDVSDGNTCPEVITRTYSITDTCGNSINVVQTITINDDINPTGTAPADVTVQCIGDVPTVDVNAITDEADNCTVNPTVTHVSDVSDGKSCPEIITRTYNISDDCGNNINVVQTITISDDTNPTGTAPADVTVQCIGDVPAVDVTAITDEVDNCTVNPIVTHVSDVSDGNTCPEIITRTYNIADDCGNNIDVIQTITINDDTNPTGTAPADVTVQCIGDVPAVDVTLITDEADNCTTTPTVSHVSDVSDGNTCPEIITRTYRIQDDCGNFTDLNQTITINDDTNPTGTAPADLTFQCVTDIPAPDVSLITDEADNCTVNPTVTHVSDVSDGNTCPEIITRTYNIADDCGNSINVTQNFIIYDDINPTGTAPADVTVQCIGDVPAVDITAITDEADNCTVNPVVAHVSDVSDGNTCPEVITRTYSITDTCGNSINVVQTITINDDINPTGSAPADVTVQCIGDVPTVDVNAITDEADNCTVNPTVTHVSDVSDGSSCPEIITRTYNIADDCGNNINVVQTITISDDTNPTGTAPADVTVQCIGDVPAVDVTAITDEADNCTVNPIVTHVSDVSDGNTCPEIITRTYNIADDCGNNIDVIQTITINDDTNPTGTAPADVTVQCIGDVPAVDVTLITDEADNCTTTPSVSHVSDVSDGNTCPEIITRTYRIQDDCGNFTDLNQIITINDDTNPTASNVFSTVDCIDNLPPVNIAVITDEADNCTTNPVVAFVSESSDNNVCNGEQITRVYSVTDDCGNSINVNHVITIDAYTPNFVVTPNNTTSCGGTDGLITISGLIPNKDYEISYDGGAPFLVTTNGAGEYTILGLPSDSYTNFTVTDASCIGCTNTENVSVNVNDPSSAVIDAGPDHVLCEGSTLVLNTVNPDNANLSWDNGAVEGGAGFVPPPGVTFYTVTAELVNCFSSDQIKVTVSPEITSISCPGDLTANCDISEQAPYADFNAFIAAGGSALIPSGGIIDSTSFQLLSEVSDGNSCPETVTRTYQISDTCGVAVTCTQDIVINDLILPTGTAPNDTTVTCPDDVPAVDVTLITDEADNCTVSPVVTHVSDVSDGNTCPETITRTYAITDDCGNTLNVTQLITINDLVNPTGTAPADLAFQCITDIPAPDVTEITDEADNCTVNPIVTHVSDVSDGNTCPELVTRTYNIADECGNSINVTQVFTINDTIDPTGAAPADVNVECLADVPAIDGTTVQNVNDNCTTTPTVTHVSDVSDGNTCPEVITRTYNIADDCGNNIDVVQTITVNDVTNPTASNPVDITVQCLSDVPPVNTTVVTDEADNCTVNPIVAFVSETSDGNTCNGEVITRVYSVTDDCGNSINVSHTITVDSYTPPAGFTLSSTDPTTCSGTEGTITLAGLTPSTNYQLSYDGGAPFPITSDAAGEYTIIGLTAGSYIDFTVYDEDCITCFSTVIATINLSDPNAPVIDAGPDQEHCEGTVVTLNAINPEGANISWDNGVTDGVGFVPPVGVSNYTVTAELANCYSSDVVSVLIHPLPPVDAGLDVDACIGEQVTLNGSGAVSYTWDKGVVDGVPFSQGIGIETYTVTGTSSFGCVNTDQVDVTIHDLPVISFEADTLTGCYPLEVDFTNLLQTPSDQCVFTINGNDLIGCDVTYSFDIVGCHDVTLQVESQYGCVNQATLTDYICIGEYPDADFTFSPDNLSSFDKTVEFTNTSTGSVTYDWDFGDGVGRSNLTNPEYTYGIEAEEVEAYSVELIAYSDYGCPDTISKAMPFIADLIYYIPNTFTPDGNTNNEVFKPVFYSGFDPQDFNMKIFNRWGEVIFESNDASIGWDGTYGASSNETVQQGTYIWEIEFKREKEKERVELSGHVNLIK</sequence>
<keyword evidence="2" id="KW-0378">Hydrolase</keyword>
<dbReference type="InterPro" id="IPR002884">
    <property type="entry name" value="P_dom"/>
</dbReference>
<keyword evidence="3" id="KW-1015">Disulfide bond</keyword>
<evidence type="ECO:0008006" key="9">
    <source>
        <dbReference type="Google" id="ProtNLM"/>
    </source>
</evidence>
<evidence type="ECO:0000259" key="6">
    <source>
        <dbReference type="PROSITE" id="PS51829"/>
    </source>
</evidence>
<accession>A0A3E1EVT9</accession>
<keyword evidence="8" id="KW-1185">Reference proteome</keyword>
<dbReference type="Pfam" id="PF00431">
    <property type="entry name" value="CUB"/>
    <property type="match status" value="1"/>
</dbReference>
<dbReference type="Gene3D" id="2.60.40.10">
    <property type="entry name" value="Immunoglobulins"/>
    <property type="match status" value="2"/>
</dbReference>
<evidence type="ECO:0000259" key="5">
    <source>
        <dbReference type="PROSITE" id="PS50093"/>
    </source>
</evidence>
<dbReference type="OrthoDB" id="599464at2"/>
<dbReference type="PROSITE" id="PS51829">
    <property type="entry name" value="P_HOMO_B"/>
    <property type="match status" value="1"/>
</dbReference>
<dbReference type="InterPro" id="IPR035914">
    <property type="entry name" value="Sperma_CUB_dom_sf"/>
</dbReference>
<dbReference type="InterPro" id="IPR000601">
    <property type="entry name" value="PKD_dom"/>
</dbReference>
<evidence type="ECO:0000256" key="1">
    <source>
        <dbReference type="ARBA" id="ARBA00022670"/>
    </source>
</evidence>
<dbReference type="GO" id="GO:0004252">
    <property type="term" value="F:serine-type endopeptidase activity"/>
    <property type="evidence" value="ECO:0007669"/>
    <property type="project" value="InterPro"/>
</dbReference>
<dbReference type="PROSITE" id="PS01180">
    <property type="entry name" value="CUB"/>
    <property type="match status" value="1"/>
</dbReference>
<organism evidence="7 8">
    <name type="scientific">Brumimicrobium aurantiacum</name>
    <dbReference type="NCBI Taxonomy" id="1737063"/>
    <lineage>
        <taxon>Bacteria</taxon>
        <taxon>Pseudomonadati</taxon>
        <taxon>Bacteroidota</taxon>
        <taxon>Flavobacteriia</taxon>
        <taxon>Flavobacteriales</taxon>
        <taxon>Crocinitomicaceae</taxon>
        <taxon>Brumimicrobium</taxon>
    </lineage>
</organism>
<dbReference type="PROSITE" id="PS50093">
    <property type="entry name" value="PKD"/>
    <property type="match status" value="1"/>
</dbReference>
<dbReference type="EMBL" id="QURB01000007">
    <property type="protein sequence ID" value="RFC53657.1"/>
    <property type="molecule type" value="Genomic_DNA"/>
</dbReference>
<dbReference type="Proteomes" id="UP000257127">
    <property type="component" value="Unassembled WGS sequence"/>
</dbReference>
<gene>
    <name evidence="7" type="ORF">DXU93_11040</name>
</gene>
<feature type="domain" description="PKD" evidence="5">
    <location>
        <begin position="2385"/>
        <end position="2435"/>
    </location>
</feature>
<evidence type="ECO:0000256" key="3">
    <source>
        <dbReference type="ARBA" id="ARBA00023157"/>
    </source>
</evidence>
<dbReference type="InterPro" id="IPR057078">
    <property type="entry name" value="HYR-4C"/>
</dbReference>
<evidence type="ECO:0000313" key="7">
    <source>
        <dbReference type="EMBL" id="RFC53657.1"/>
    </source>
</evidence>
<dbReference type="SMART" id="SM00089">
    <property type="entry name" value="PKD"/>
    <property type="match status" value="2"/>
</dbReference>
<dbReference type="GO" id="GO:0006508">
    <property type="term" value="P:proteolysis"/>
    <property type="evidence" value="ECO:0007669"/>
    <property type="project" value="UniProtKB-KW"/>
</dbReference>
<dbReference type="InterPro" id="IPR022409">
    <property type="entry name" value="PKD/Chitinase_dom"/>
</dbReference>
<reference evidence="7 8" key="1">
    <citation type="submission" date="2018-08" db="EMBL/GenBank/DDBJ databases">
        <title>The draft genome squence of Brumimicrobium sp. N62.</title>
        <authorList>
            <person name="Du Z.-J."/>
            <person name="Luo H.-R."/>
        </authorList>
    </citation>
    <scope>NUCLEOTIDE SEQUENCE [LARGE SCALE GENOMIC DNA]</scope>
    <source>
        <strain evidence="7 8">N62</strain>
    </source>
</reference>
<dbReference type="Pfam" id="PF13585">
    <property type="entry name" value="CHU_C"/>
    <property type="match status" value="1"/>
</dbReference>
<feature type="domain" description="CUB" evidence="4">
    <location>
        <begin position="28"/>
        <end position="141"/>
    </location>
</feature>
<feature type="domain" description="P/Homo B" evidence="6">
    <location>
        <begin position="272"/>
        <end position="451"/>
    </location>
</feature>
<name>A0A3E1EVT9_9FLAO</name>
<dbReference type="RefSeq" id="WP_116881353.1">
    <property type="nucleotide sequence ID" value="NZ_QURB01000007.1"/>
</dbReference>
<keyword evidence="1" id="KW-0645">Protease</keyword>
<dbReference type="InterPro" id="IPR026341">
    <property type="entry name" value="T9SS_type_B"/>
</dbReference>
<proteinExistence type="predicted"/>
<dbReference type="CDD" id="cd00041">
    <property type="entry name" value="CUB"/>
    <property type="match status" value="1"/>
</dbReference>
<evidence type="ECO:0000313" key="8">
    <source>
        <dbReference type="Proteomes" id="UP000257127"/>
    </source>
</evidence>
<comment type="caution">
    <text evidence="7">The sequence shown here is derived from an EMBL/GenBank/DDBJ whole genome shotgun (WGS) entry which is preliminary data.</text>
</comment>
<dbReference type="NCBIfam" id="TIGR04131">
    <property type="entry name" value="Bac_Flav_CTERM"/>
    <property type="match status" value="1"/>
</dbReference>
<dbReference type="SUPFAM" id="SSF49299">
    <property type="entry name" value="PKD domain"/>
    <property type="match status" value="3"/>
</dbReference>
<dbReference type="Gene3D" id="2.60.120.290">
    <property type="entry name" value="Spermadhesin, CUB domain"/>
    <property type="match status" value="1"/>
</dbReference>
<dbReference type="SUPFAM" id="SSF49854">
    <property type="entry name" value="Spermadhesin, CUB domain"/>
    <property type="match status" value="1"/>
</dbReference>
<dbReference type="Pfam" id="PF23237">
    <property type="entry name" value="HYR_4C"/>
    <property type="match status" value="1"/>
</dbReference>